<dbReference type="AlphaFoldDB" id="A0A979FIA6"/>
<evidence type="ECO:0000313" key="2">
    <source>
        <dbReference type="RefSeq" id="XP_047736428.1"/>
    </source>
</evidence>
<reference evidence="2" key="1">
    <citation type="submission" date="2025-08" db="UniProtKB">
        <authorList>
            <consortium name="RefSeq"/>
        </authorList>
    </citation>
    <scope>IDENTIFICATION</scope>
    <source>
        <tissue evidence="2">Whole organism</tissue>
    </source>
</reference>
<proteinExistence type="predicted"/>
<sequence>MIRNYLGSGNVRNKMENGNAAPTAVLASDPWSLQATGVTSSADDTSRLCLVTEPDDQGGRDVLGLSVDVSNRRYSSYKSAPYIGRCIHIDDAILSCSLKCLTPHHLFNKANDELSNTTVLWTEPVRDARRHNIFGNVTFTVAWSDMYRQFGPNMYYLRQRTSHNITTEILITKKRFNTLELVDFNAKNAPVRRGECNCASESKMCNCGSLKYATKIRRGKSSIRHHIQIAVDATIWEGFWVYALSTIVLNDHQHNKFCFRQEYVKPKRPCQFYCDASQVQTILWLQCHHELDEDFRREWYDRFWQNWMHHFESYSQSLPYYFK</sequence>
<accession>A0A979FIA6</accession>
<evidence type="ECO:0000313" key="1">
    <source>
        <dbReference type="Proteomes" id="UP000694843"/>
    </source>
</evidence>
<dbReference type="Proteomes" id="UP000694843">
    <property type="component" value="Unplaced"/>
</dbReference>
<organism evidence="1 2">
    <name type="scientific">Hyalella azteca</name>
    <name type="common">Amphipod</name>
    <dbReference type="NCBI Taxonomy" id="294128"/>
    <lineage>
        <taxon>Eukaryota</taxon>
        <taxon>Metazoa</taxon>
        <taxon>Ecdysozoa</taxon>
        <taxon>Arthropoda</taxon>
        <taxon>Crustacea</taxon>
        <taxon>Multicrustacea</taxon>
        <taxon>Malacostraca</taxon>
        <taxon>Eumalacostraca</taxon>
        <taxon>Peracarida</taxon>
        <taxon>Amphipoda</taxon>
        <taxon>Senticaudata</taxon>
        <taxon>Talitrida</taxon>
        <taxon>Talitroidea</taxon>
        <taxon>Hyalellidae</taxon>
        <taxon>Hyalella</taxon>
    </lineage>
</organism>
<dbReference type="GeneID" id="108666335"/>
<dbReference type="KEGG" id="hazt:108666335"/>
<keyword evidence="1" id="KW-1185">Reference proteome</keyword>
<gene>
    <name evidence="2" type="primary">LOC108666335</name>
</gene>
<protein>
    <submittedName>
        <fullName evidence="2">Uncharacterized protein LOC108666335</fullName>
    </submittedName>
</protein>
<name>A0A979FIA6_HYAAZ</name>
<dbReference type="RefSeq" id="XP_047736428.1">
    <property type="nucleotide sequence ID" value="XM_047880472.1"/>
</dbReference>